<dbReference type="GO" id="GO:0035438">
    <property type="term" value="F:cyclic-di-GMP binding"/>
    <property type="evidence" value="ECO:0007669"/>
    <property type="project" value="InterPro"/>
</dbReference>
<evidence type="ECO:0000259" key="2">
    <source>
        <dbReference type="Pfam" id="PF12945"/>
    </source>
</evidence>
<evidence type="ECO:0000313" key="4">
    <source>
        <dbReference type="Proteomes" id="UP000217696"/>
    </source>
</evidence>
<feature type="domain" description="Type III secretion system flagellar brake protein YcgR PilZN" evidence="2">
    <location>
        <begin position="9"/>
        <end position="88"/>
    </location>
</feature>
<dbReference type="RefSeq" id="WP_096464151.1">
    <property type="nucleotide sequence ID" value="NZ_AP017312.1"/>
</dbReference>
<gene>
    <name evidence="3" type="primary">ycgR</name>
    <name evidence="3" type="ORF">CB4_01258</name>
</gene>
<dbReference type="Gene3D" id="2.40.10.220">
    <property type="entry name" value="predicted glycosyltransferase like domains"/>
    <property type="match status" value="1"/>
</dbReference>
<keyword evidence="3" id="KW-0282">Flagellum</keyword>
<dbReference type="KEGG" id="asoc:CB4_01258"/>
<sequence length="220" mass="25523">MLPKTNEIIYIESGLVDNKILKTVVSEVTSDAILVMLPVEEGTGRIRTFFIDDVLIISYPSNGCQYRFKTKVIDKTNDVIPLLCLQKPEEKNIKRIQRRMSFRVPLSSKIVANIEKTRGERIENEELEINLLDISEGGIRISCDKSYDIEIGDKITGNLEITDEEIIPFEANIVRRAEEGRLLDYKQFGIQFHNMNTIVRQKIIRFCIMRQIELRKKLMM</sequence>
<evidence type="ECO:0000313" key="3">
    <source>
        <dbReference type="EMBL" id="BAU27089.1"/>
    </source>
</evidence>
<dbReference type="Pfam" id="PF12945">
    <property type="entry name" value="PilZNR"/>
    <property type="match status" value="1"/>
</dbReference>
<proteinExistence type="predicted"/>
<keyword evidence="3" id="KW-0969">Cilium</keyword>
<evidence type="ECO:0000259" key="1">
    <source>
        <dbReference type="Pfam" id="PF07238"/>
    </source>
</evidence>
<dbReference type="Pfam" id="PF07238">
    <property type="entry name" value="PilZ"/>
    <property type="match status" value="1"/>
</dbReference>
<name>A0A0U5ATK7_9BACL</name>
<dbReference type="InterPro" id="IPR009875">
    <property type="entry name" value="PilZ_domain"/>
</dbReference>
<dbReference type="AlphaFoldDB" id="A0A0U5ATK7"/>
<dbReference type="OrthoDB" id="1951449at2"/>
<keyword evidence="4" id="KW-1185">Reference proteome</keyword>
<keyword evidence="3" id="KW-0966">Cell projection</keyword>
<feature type="domain" description="PilZ" evidence="1">
    <location>
        <begin position="97"/>
        <end position="207"/>
    </location>
</feature>
<dbReference type="SUPFAM" id="SSF141371">
    <property type="entry name" value="PilZ domain-like"/>
    <property type="match status" value="1"/>
</dbReference>
<dbReference type="InterPro" id="IPR009926">
    <property type="entry name" value="T3SS_YcgR_PilZN"/>
</dbReference>
<reference evidence="3 4" key="1">
    <citation type="submission" date="2015-12" db="EMBL/GenBank/DDBJ databases">
        <title>Genome sequence of Aneurinibacillus soli.</title>
        <authorList>
            <person name="Lee J.S."/>
            <person name="Lee K.C."/>
            <person name="Kim K.K."/>
            <person name="Lee B.W."/>
        </authorList>
    </citation>
    <scope>NUCLEOTIDE SEQUENCE [LARGE SCALE GENOMIC DNA]</scope>
    <source>
        <strain evidence="3 4">CB4</strain>
    </source>
</reference>
<accession>A0A0U5ATK7</accession>
<organism evidence="3 4">
    <name type="scientific">Aneurinibacillus soli</name>
    <dbReference type="NCBI Taxonomy" id="1500254"/>
    <lineage>
        <taxon>Bacteria</taxon>
        <taxon>Bacillati</taxon>
        <taxon>Bacillota</taxon>
        <taxon>Bacilli</taxon>
        <taxon>Bacillales</taxon>
        <taxon>Paenibacillaceae</taxon>
        <taxon>Aneurinibacillus group</taxon>
        <taxon>Aneurinibacillus</taxon>
    </lineage>
</organism>
<dbReference type="EMBL" id="AP017312">
    <property type="protein sequence ID" value="BAU27089.1"/>
    <property type="molecule type" value="Genomic_DNA"/>
</dbReference>
<dbReference type="Proteomes" id="UP000217696">
    <property type="component" value="Chromosome"/>
</dbReference>
<protein>
    <submittedName>
        <fullName evidence="3">Flagellar brake protein YcgR</fullName>
    </submittedName>
</protein>